<evidence type="ECO:0000259" key="1">
    <source>
        <dbReference type="PROSITE" id="PS50222"/>
    </source>
</evidence>
<proteinExistence type="predicted"/>
<dbReference type="CDD" id="cd00051">
    <property type="entry name" value="EFh"/>
    <property type="match status" value="1"/>
</dbReference>
<feature type="domain" description="EF-hand" evidence="1">
    <location>
        <begin position="90"/>
        <end position="125"/>
    </location>
</feature>
<evidence type="ECO:0000313" key="2">
    <source>
        <dbReference type="EMBL" id="GAA3582029.1"/>
    </source>
</evidence>
<organism evidence="2 3">
    <name type="scientific">Amycolatopsis ultiminotia</name>
    <dbReference type="NCBI Taxonomy" id="543629"/>
    <lineage>
        <taxon>Bacteria</taxon>
        <taxon>Bacillati</taxon>
        <taxon>Actinomycetota</taxon>
        <taxon>Actinomycetes</taxon>
        <taxon>Pseudonocardiales</taxon>
        <taxon>Pseudonocardiaceae</taxon>
        <taxon>Amycolatopsis</taxon>
    </lineage>
</organism>
<dbReference type="Proteomes" id="UP001500689">
    <property type="component" value="Unassembled WGS sequence"/>
</dbReference>
<dbReference type="Pfam" id="PF13202">
    <property type="entry name" value="EF-hand_5"/>
    <property type="match status" value="3"/>
</dbReference>
<dbReference type="EMBL" id="BAAAZN010000026">
    <property type="protein sequence ID" value="GAA3582029.1"/>
    <property type="molecule type" value="Genomic_DNA"/>
</dbReference>
<sequence length="178" mass="19308">MASALQCAKIGMVFGAMDVDSDGFLTEEDFRVLTWRWARTSGQTSARRLSALLTGWWNALCAASDPVHDGRVSLAEVLLVVEQLGERPGVVRAPAEEMFSAIDADGDGRISRVQYGRLIEAWCGAAPDVDEVFPRLDRDGDGHLSAAEFSAHWTEFWAGDDPAAPGTWLFGRIAVPVA</sequence>
<feature type="domain" description="EF-hand" evidence="1">
    <location>
        <begin position="128"/>
        <end position="159"/>
    </location>
</feature>
<comment type="caution">
    <text evidence="2">The sequence shown here is derived from an EMBL/GenBank/DDBJ whole genome shotgun (WGS) entry which is preliminary data.</text>
</comment>
<dbReference type="InterPro" id="IPR018247">
    <property type="entry name" value="EF_Hand_1_Ca_BS"/>
</dbReference>
<name>A0ABP6YEA7_9PSEU</name>
<dbReference type="SUPFAM" id="SSF47473">
    <property type="entry name" value="EF-hand"/>
    <property type="match status" value="1"/>
</dbReference>
<dbReference type="RefSeq" id="WP_344868491.1">
    <property type="nucleotide sequence ID" value="NZ_BAAAZN010000026.1"/>
</dbReference>
<accession>A0ABP6YEA7</accession>
<keyword evidence="3" id="KW-1185">Reference proteome</keyword>
<dbReference type="PROSITE" id="PS50222">
    <property type="entry name" value="EF_HAND_2"/>
    <property type="match status" value="2"/>
</dbReference>
<dbReference type="SMART" id="SM00054">
    <property type="entry name" value="EFh"/>
    <property type="match status" value="4"/>
</dbReference>
<reference evidence="3" key="1">
    <citation type="journal article" date="2019" name="Int. J. Syst. Evol. Microbiol.">
        <title>The Global Catalogue of Microorganisms (GCM) 10K type strain sequencing project: providing services to taxonomists for standard genome sequencing and annotation.</title>
        <authorList>
            <consortium name="The Broad Institute Genomics Platform"/>
            <consortium name="The Broad Institute Genome Sequencing Center for Infectious Disease"/>
            <person name="Wu L."/>
            <person name="Ma J."/>
        </authorList>
    </citation>
    <scope>NUCLEOTIDE SEQUENCE [LARGE SCALE GENOMIC DNA]</scope>
    <source>
        <strain evidence="3">JCM 16898</strain>
    </source>
</reference>
<gene>
    <name evidence="2" type="ORF">GCM10022222_78530</name>
</gene>
<dbReference type="InterPro" id="IPR011992">
    <property type="entry name" value="EF-hand-dom_pair"/>
</dbReference>
<evidence type="ECO:0000313" key="3">
    <source>
        <dbReference type="Proteomes" id="UP001500689"/>
    </source>
</evidence>
<dbReference type="InterPro" id="IPR002048">
    <property type="entry name" value="EF_hand_dom"/>
</dbReference>
<dbReference type="PROSITE" id="PS00018">
    <property type="entry name" value="EF_HAND_1"/>
    <property type="match status" value="2"/>
</dbReference>
<protein>
    <submittedName>
        <fullName evidence="2">EF-hand domain-containing protein</fullName>
    </submittedName>
</protein>
<dbReference type="Gene3D" id="1.10.238.10">
    <property type="entry name" value="EF-hand"/>
    <property type="match status" value="1"/>
</dbReference>